<gene>
    <name evidence="4" type="ORF">GTO87_03420</name>
</gene>
<reference evidence="4 5" key="1">
    <citation type="submission" date="2020-01" db="EMBL/GenBank/DDBJ databases">
        <title>Complete and circular genome sequences of six lactobacillus isolates from horses.</title>
        <authorList>
            <person name="Hassan H.M."/>
        </authorList>
    </citation>
    <scope>NUCLEOTIDE SEQUENCE [LARGE SCALE GENOMIC DNA]</scope>
    <source>
        <strain evidence="4 5">1A</strain>
    </source>
</reference>
<keyword evidence="2" id="KW-0560">Oxidoreductase</keyword>
<dbReference type="GO" id="GO:0016020">
    <property type="term" value="C:membrane"/>
    <property type="evidence" value="ECO:0007669"/>
    <property type="project" value="TreeGrafter"/>
</dbReference>
<dbReference type="InterPro" id="IPR036291">
    <property type="entry name" value="NAD(P)-bd_dom_sf"/>
</dbReference>
<dbReference type="KEGG" id="lsw:GTO87_03420"/>
<sequence>MRGYRQLKNLKGRVVVITGASSGLGEQFAYQAAREGAIVVGCARRQDKLDQVACQCQHLSGQPAYGLAVDMTDPAQIQAVIAQVEREIGPIAVLINNAGFGLMEDFLNFDMATAEKMMRVNVLGLMYATQEVALKMAERQYGAIINVASMAGKMATPKSTVYSATKFAVLGFSNALRLELKPLGISVLTVNPGPIATNFFNIADKSGQYLAKLGKIVLQPEDVAAKVLATVGTSRREVNLPGIMEVGARLYSLFPGLGDVLAGGLFNKK</sequence>
<dbReference type="Pfam" id="PF00106">
    <property type="entry name" value="adh_short"/>
    <property type="match status" value="1"/>
</dbReference>
<dbReference type="EMBL" id="CP047418">
    <property type="protein sequence ID" value="QLL77730.1"/>
    <property type="molecule type" value="Genomic_DNA"/>
</dbReference>
<dbReference type="InterPro" id="IPR002347">
    <property type="entry name" value="SDR_fam"/>
</dbReference>
<evidence type="ECO:0000256" key="3">
    <source>
        <dbReference type="RuleBase" id="RU000363"/>
    </source>
</evidence>
<evidence type="ECO:0000313" key="4">
    <source>
        <dbReference type="EMBL" id="QLL77730.1"/>
    </source>
</evidence>
<dbReference type="InterPro" id="IPR020904">
    <property type="entry name" value="Sc_DH/Rdtase_CS"/>
</dbReference>
<dbReference type="SUPFAM" id="SSF51735">
    <property type="entry name" value="NAD(P)-binding Rossmann-fold domains"/>
    <property type="match status" value="1"/>
</dbReference>
<dbReference type="Proteomes" id="UP000510886">
    <property type="component" value="Chromosome"/>
</dbReference>
<dbReference type="PANTHER" id="PTHR44196:SF1">
    <property type="entry name" value="DEHYDROGENASE_REDUCTASE SDR FAMILY MEMBER 7B"/>
    <property type="match status" value="1"/>
</dbReference>
<protein>
    <submittedName>
        <fullName evidence="4">SDR family NAD(P)-dependent oxidoreductase</fullName>
    </submittedName>
</protein>
<dbReference type="PANTHER" id="PTHR44196">
    <property type="entry name" value="DEHYDROGENASE/REDUCTASE SDR FAMILY MEMBER 7B"/>
    <property type="match status" value="1"/>
</dbReference>
<evidence type="ECO:0000313" key="5">
    <source>
        <dbReference type="Proteomes" id="UP000510886"/>
    </source>
</evidence>
<proteinExistence type="inferred from homology"/>
<dbReference type="FunFam" id="3.40.50.720:FF:000047">
    <property type="entry name" value="NADP-dependent L-serine/L-allo-threonine dehydrogenase"/>
    <property type="match status" value="1"/>
</dbReference>
<evidence type="ECO:0000256" key="1">
    <source>
        <dbReference type="ARBA" id="ARBA00006484"/>
    </source>
</evidence>
<dbReference type="GO" id="GO:0016616">
    <property type="term" value="F:oxidoreductase activity, acting on the CH-OH group of donors, NAD or NADP as acceptor"/>
    <property type="evidence" value="ECO:0007669"/>
    <property type="project" value="UniProtKB-ARBA"/>
</dbReference>
<organism evidence="4 5">
    <name type="scientific">Ligilactobacillus saerimneri</name>
    <dbReference type="NCBI Taxonomy" id="228229"/>
    <lineage>
        <taxon>Bacteria</taxon>
        <taxon>Bacillati</taxon>
        <taxon>Bacillota</taxon>
        <taxon>Bacilli</taxon>
        <taxon>Lactobacillales</taxon>
        <taxon>Lactobacillaceae</taxon>
        <taxon>Ligilactobacillus</taxon>
    </lineage>
</organism>
<accession>A0A7H9EJ53</accession>
<dbReference type="PRINTS" id="PR00080">
    <property type="entry name" value="SDRFAMILY"/>
</dbReference>
<dbReference type="PRINTS" id="PR00081">
    <property type="entry name" value="GDHRDH"/>
</dbReference>
<dbReference type="PIRSF" id="PIRSF000126">
    <property type="entry name" value="11-beta-HSD1"/>
    <property type="match status" value="1"/>
</dbReference>
<evidence type="ECO:0000256" key="2">
    <source>
        <dbReference type="ARBA" id="ARBA00023002"/>
    </source>
</evidence>
<comment type="similarity">
    <text evidence="1 3">Belongs to the short-chain dehydrogenases/reductases (SDR) family.</text>
</comment>
<dbReference type="PROSITE" id="PS00061">
    <property type="entry name" value="ADH_SHORT"/>
    <property type="match status" value="1"/>
</dbReference>
<dbReference type="RefSeq" id="WP_180849513.1">
    <property type="nucleotide sequence ID" value="NZ_CP047418.1"/>
</dbReference>
<dbReference type="Gene3D" id="3.40.50.720">
    <property type="entry name" value="NAD(P)-binding Rossmann-like Domain"/>
    <property type="match status" value="1"/>
</dbReference>
<dbReference type="AlphaFoldDB" id="A0A7H9EJ53"/>
<name>A0A7H9EJ53_9LACO</name>